<dbReference type="AlphaFoldDB" id="A0A561TTN5"/>
<sequence>MIAGPGFWDAEISAAGWRRVLNPGVADFPELAARGQAWGRNAYLRDGRRLVMEWSDMVTLAAVLLDGLPRPVSTEIELAAVIRGDRV</sequence>
<dbReference type="EMBL" id="VIWT01000003">
    <property type="protein sequence ID" value="TWF90457.1"/>
    <property type="molecule type" value="Genomic_DNA"/>
</dbReference>
<comment type="caution">
    <text evidence="1">The sequence shown here is derived from an EMBL/GenBank/DDBJ whole genome shotgun (WGS) entry which is preliminary data.</text>
</comment>
<accession>A0A561TTN5</accession>
<name>A0A561TTN5_9ACTN</name>
<protein>
    <submittedName>
        <fullName evidence="1">Uncharacterized protein</fullName>
    </submittedName>
</protein>
<gene>
    <name evidence="1" type="ORF">FHX73_13504</name>
</gene>
<evidence type="ECO:0000313" key="2">
    <source>
        <dbReference type="Proteomes" id="UP000317940"/>
    </source>
</evidence>
<evidence type="ECO:0000313" key="1">
    <source>
        <dbReference type="EMBL" id="TWF90457.1"/>
    </source>
</evidence>
<proteinExistence type="predicted"/>
<dbReference type="Proteomes" id="UP000317940">
    <property type="component" value="Unassembled WGS sequence"/>
</dbReference>
<keyword evidence="2" id="KW-1185">Reference proteome</keyword>
<organism evidence="1 2">
    <name type="scientific">Kitasatospora viridis</name>
    <dbReference type="NCBI Taxonomy" id="281105"/>
    <lineage>
        <taxon>Bacteria</taxon>
        <taxon>Bacillati</taxon>
        <taxon>Actinomycetota</taxon>
        <taxon>Actinomycetes</taxon>
        <taxon>Kitasatosporales</taxon>
        <taxon>Streptomycetaceae</taxon>
        <taxon>Kitasatospora</taxon>
    </lineage>
</organism>
<reference evidence="1 2" key="1">
    <citation type="submission" date="2019-06" db="EMBL/GenBank/DDBJ databases">
        <title>Sequencing the genomes of 1000 actinobacteria strains.</title>
        <authorList>
            <person name="Klenk H.-P."/>
        </authorList>
    </citation>
    <scope>NUCLEOTIDE SEQUENCE [LARGE SCALE GENOMIC DNA]</scope>
    <source>
        <strain evidence="1 2">DSM 44826</strain>
    </source>
</reference>